<gene>
    <name evidence="2" type="ORF">CgunFtcFv8_021431</name>
</gene>
<proteinExistence type="predicted"/>
<name>A0AAN8HRB4_CHAGU</name>
<dbReference type="AlphaFoldDB" id="A0AAN8HRB4"/>
<dbReference type="Proteomes" id="UP001331515">
    <property type="component" value="Unassembled WGS sequence"/>
</dbReference>
<reference evidence="2 3" key="1">
    <citation type="journal article" date="2023" name="Mol. Biol. Evol.">
        <title>Genomics of Secondarily Temperate Adaptation in the Only Non-Antarctic Icefish.</title>
        <authorList>
            <person name="Rivera-Colon A.G."/>
            <person name="Rayamajhi N."/>
            <person name="Minhas B.F."/>
            <person name="Madrigal G."/>
            <person name="Bilyk K.T."/>
            <person name="Yoon V."/>
            <person name="Hune M."/>
            <person name="Gregory S."/>
            <person name="Cheng C.H.C."/>
            <person name="Catchen J.M."/>
        </authorList>
    </citation>
    <scope>NUCLEOTIDE SEQUENCE [LARGE SCALE GENOMIC DNA]</scope>
    <source>
        <tissue evidence="2">White muscle</tissue>
    </source>
</reference>
<evidence type="ECO:0000256" key="1">
    <source>
        <dbReference type="SAM" id="MobiDB-lite"/>
    </source>
</evidence>
<protein>
    <submittedName>
        <fullName evidence="2">Uncharacterized protein</fullName>
    </submittedName>
</protein>
<feature type="region of interest" description="Disordered" evidence="1">
    <location>
        <begin position="143"/>
        <end position="164"/>
    </location>
</feature>
<dbReference type="EMBL" id="JAURVH010001519">
    <property type="protein sequence ID" value="KAK5925804.1"/>
    <property type="molecule type" value="Genomic_DNA"/>
</dbReference>
<evidence type="ECO:0000313" key="3">
    <source>
        <dbReference type="Proteomes" id="UP001331515"/>
    </source>
</evidence>
<organism evidence="2 3">
    <name type="scientific">Champsocephalus gunnari</name>
    <name type="common">Mackerel icefish</name>
    <dbReference type="NCBI Taxonomy" id="52237"/>
    <lineage>
        <taxon>Eukaryota</taxon>
        <taxon>Metazoa</taxon>
        <taxon>Chordata</taxon>
        <taxon>Craniata</taxon>
        <taxon>Vertebrata</taxon>
        <taxon>Euteleostomi</taxon>
        <taxon>Actinopterygii</taxon>
        <taxon>Neopterygii</taxon>
        <taxon>Teleostei</taxon>
        <taxon>Neoteleostei</taxon>
        <taxon>Acanthomorphata</taxon>
        <taxon>Eupercaria</taxon>
        <taxon>Perciformes</taxon>
        <taxon>Notothenioidei</taxon>
        <taxon>Channichthyidae</taxon>
        <taxon>Champsocephalus</taxon>
    </lineage>
</organism>
<keyword evidence="3" id="KW-1185">Reference proteome</keyword>
<sequence>MTGDRHQTALAWPRVPPRRIRSRASCVQTVLPLQTTKQAARTNMWEDEWQRNDTRALAWPDRGITPTESLASRHDLGWTTWKSLNRLRVGQGRRKALMKVWNYTTEDTCSCGSVQTMSHLLECADAPRCSPGDLTHQLRPVPDTGRTTSEIATDSKKKTCSINT</sequence>
<accession>A0AAN8HRB4</accession>
<comment type="caution">
    <text evidence="2">The sequence shown here is derived from an EMBL/GenBank/DDBJ whole genome shotgun (WGS) entry which is preliminary data.</text>
</comment>
<evidence type="ECO:0000313" key="2">
    <source>
        <dbReference type="EMBL" id="KAK5925804.1"/>
    </source>
</evidence>